<dbReference type="InterPro" id="IPR022417">
    <property type="entry name" value="Porphobilin_deaminase_N"/>
</dbReference>
<dbReference type="PATRIC" id="fig|1303518.3.peg.951"/>
<dbReference type="AlphaFoldDB" id="S0ETG8"/>
<dbReference type="GO" id="GO:0005737">
    <property type="term" value="C:cytoplasm"/>
    <property type="evidence" value="ECO:0007669"/>
    <property type="project" value="UniProtKB-UniRule"/>
</dbReference>
<reference evidence="11" key="1">
    <citation type="submission" date="2013-03" db="EMBL/GenBank/DDBJ databases">
        <title>Genome sequence of Chthonomonas calidirosea, the first sequenced genome from the Armatimonadetes phylum (formally candidate division OP10).</title>
        <authorList>
            <person name="Lee K.C.Y."/>
            <person name="Morgan X.C."/>
            <person name="Dunfield P.F."/>
            <person name="Tamas I."/>
            <person name="Houghton K.M."/>
            <person name="Vyssotski M."/>
            <person name="Ryan J.L.J."/>
            <person name="Lagutin K."/>
            <person name="McDonald I.R."/>
            <person name="Stott M.B."/>
        </authorList>
    </citation>
    <scope>NUCLEOTIDE SEQUENCE [LARGE SCALE GENOMIC DNA]</scope>
    <source>
        <strain evidence="11">DSM 23976 / ICMP 18418 / T49</strain>
    </source>
</reference>
<evidence type="ECO:0000256" key="4">
    <source>
        <dbReference type="ARBA" id="ARBA00022679"/>
    </source>
</evidence>
<name>S0ETG8_CHTCT</name>
<dbReference type="PRINTS" id="PR00151">
    <property type="entry name" value="PORPHBDMNASE"/>
</dbReference>
<dbReference type="HOGENOM" id="CLU_019704_0_2_0"/>
<comment type="miscellaneous">
    <text evidence="7">The porphobilinogen subunits are added to the dipyrromethane group.</text>
</comment>
<comment type="catalytic activity">
    <reaction evidence="6 7">
        <text>4 porphobilinogen + H2O = hydroxymethylbilane + 4 NH4(+)</text>
        <dbReference type="Rhea" id="RHEA:13185"/>
        <dbReference type="ChEBI" id="CHEBI:15377"/>
        <dbReference type="ChEBI" id="CHEBI:28938"/>
        <dbReference type="ChEBI" id="CHEBI:57845"/>
        <dbReference type="ChEBI" id="CHEBI:58126"/>
        <dbReference type="EC" id="2.5.1.61"/>
    </reaction>
</comment>
<dbReference type="PROSITE" id="PS00533">
    <property type="entry name" value="PORPHOBILINOGEN_DEAM"/>
    <property type="match status" value="1"/>
</dbReference>
<dbReference type="Proteomes" id="UP000014227">
    <property type="component" value="Chromosome I"/>
</dbReference>
<dbReference type="GO" id="GO:0004418">
    <property type="term" value="F:hydroxymethylbilane synthase activity"/>
    <property type="evidence" value="ECO:0007669"/>
    <property type="project" value="UniProtKB-UniRule"/>
</dbReference>
<evidence type="ECO:0000259" key="8">
    <source>
        <dbReference type="Pfam" id="PF01379"/>
    </source>
</evidence>
<dbReference type="STRING" id="454171.CP488_00216"/>
<evidence type="ECO:0000256" key="7">
    <source>
        <dbReference type="HAMAP-Rule" id="MF_00260"/>
    </source>
</evidence>
<comment type="subunit">
    <text evidence="3 7">Monomer.</text>
</comment>
<evidence type="ECO:0000259" key="9">
    <source>
        <dbReference type="Pfam" id="PF03900"/>
    </source>
</evidence>
<dbReference type="RefSeq" id="WP_016482315.1">
    <property type="nucleotide sequence ID" value="NC_021487.1"/>
</dbReference>
<dbReference type="Pfam" id="PF01379">
    <property type="entry name" value="Porphobil_deam"/>
    <property type="match status" value="1"/>
</dbReference>
<evidence type="ECO:0000313" key="10">
    <source>
        <dbReference type="EMBL" id="CCW34761.1"/>
    </source>
</evidence>
<feature type="modified residue" description="S-(dipyrrolylmethanemethyl)cysteine" evidence="7">
    <location>
        <position position="246"/>
    </location>
</feature>
<dbReference type="KEGG" id="ccz:CCALI_00939"/>
<dbReference type="PIRSF" id="PIRSF001438">
    <property type="entry name" value="4pyrrol_synth_OHMeBilane_synth"/>
    <property type="match status" value="1"/>
</dbReference>
<comment type="function">
    <text evidence="1 7">Tetrapolymerization of the monopyrrole PBG into the hydroxymethylbilane pre-uroporphyrinogen in several discrete steps.</text>
</comment>
<dbReference type="HAMAP" id="MF_00260">
    <property type="entry name" value="Porphobil_deam"/>
    <property type="match status" value="1"/>
</dbReference>
<evidence type="ECO:0000256" key="2">
    <source>
        <dbReference type="ARBA" id="ARBA00005638"/>
    </source>
</evidence>
<dbReference type="PANTHER" id="PTHR11557:SF0">
    <property type="entry name" value="PORPHOBILINOGEN DEAMINASE"/>
    <property type="match status" value="1"/>
</dbReference>
<comment type="cofactor">
    <cofactor evidence="7">
        <name>dipyrromethane</name>
        <dbReference type="ChEBI" id="CHEBI:60342"/>
    </cofactor>
    <text evidence="7">Binds 1 dipyrromethane group covalently.</text>
</comment>
<dbReference type="PANTHER" id="PTHR11557">
    <property type="entry name" value="PORPHOBILINOGEN DEAMINASE"/>
    <property type="match status" value="1"/>
</dbReference>
<evidence type="ECO:0000256" key="1">
    <source>
        <dbReference type="ARBA" id="ARBA00002869"/>
    </source>
</evidence>
<evidence type="ECO:0000256" key="6">
    <source>
        <dbReference type="ARBA" id="ARBA00048169"/>
    </source>
</evidence>
<keyword evidence="4 7" id="KW-0808">Transferase</keyword>
<dbReference type="GO" id="GO:0006782">
    <property type="term" value="P:protoporphyrinogen IX biosynthetic process"/>
    <property type="evidence" value="ECO:0007669"/>
    <property type="project" value="UniProtKB-UniRule"/>
</dbReference>
<feature type="domain" description="Porphobilinogen deaminase N-terminal" evidence="8">
    <location>
        <begin position="8"/>
        <end position="217"/>
    </location>
</feature>
<keyword evidence="5 7" id="KW-0627">Porphyrin biosynthesis</keyword>
<dbReference type="InterPro" id="IPR022419">
    <property type="entry name" value="Porphobilin_deaminase_cofac_BS"/>
</dbReference>
<dbReference type="EC" id="2.5.1.61" evidence="7"/>
<dbReference type="InterPro" id="IPR000860">
    <property type="entry name" value="HemC"/>
</dbReference>
<evidence type="ECO:0000313" key="11">
    <source>
        <dbReference type="Proteomes" id="UP000014227"/>
    </source>
</evidence>
<organism evidence="10 11">
    <name type="scientific">Chthonomonas calidirosea (strain DSM 23976 / ICMP 18418 / T49)</name>
    <dbReference type="NCBI Taxonomy" id="1303518"/>
    <lineage>
        <taxon>Bacteria</taxon>
        <taxon>Bacillati</taxon>
        <taxon>Armatimonadota</taxon>
        <taxon>Chthonomonadia</taxon>
        <taxon>Chthonomonadales</taxon>
        <taxon>Chthonomonadaceae</taxon>
        <taxon>Chthonomonas</taxon>
    </lineage>
</organism>
<dbReference type="SUPFAM" id="SSF53850">
    <property type="entry name" value="Periplasmic binding protein-like II"/>
    <property type="match status" value="1"/>
</dbReference>
<evidence type="ECO:0000256" key="3">
    <source>
        <dbReference type="ARBA" id="ARBA00011245"/>
    </source>
</evidence>
<dbReference type="FunFam" id="3.40.190.10:FF:000005">
    <property type="entry name" value="Porphobilinogen deaminase"/>
    <property type="match status" value="1"/>
</dbReference>
<feature type="domain" description="Porphobilinogen deaminase C-terminal" evidence="9">
    <location>
        <begin position="231"/>
        <end position="300"/>
    </location>
</feature>
<dbReference type="Gene3D" id="3.30.160.40">
    <property type="entry name" value="Porphobilinogen deaminase, C-terminal domain"/>
    <property type="match status" value="1"/>
</dbReference>
<dbReference type="EMBL" id="HF951689">
    <property type="protein sequence ID" value="CCW34761.1"/>
    <property type="molecule type" value="Genomic_DNA"/>
</dbReference>
<sequence length="312" mass="34242">METPIQKVRFGTRGSLLARTQTQWVAHRFQRLYPQIEVELVVIETTGDKQRDRPFTAVGTKGMFVKEIEEALLQGTIDVGVHSAKDLPSELPNGLSIICIPPREVPYDVLIAREARSLEQLPAQAVIGTSSLRRRAQIASVRPDLRFVELRGNLDTRLRKLKEGQCDALVLAYAGLHRLGAEWEGRITQILPKEVCLPAPGQGALAIEAREDREDLRALFSALHCTDSACTLEAERSFQAALGGGCTVPIGALASLEGPSAVVLEAVVVSPDGRQRLFDTYTGLRSRAREVGATLARRMLERGAKVLIEAHR</sequence>
<dbReference type="NCBIfam" id="TIGR00212">
    <property type="entry name" value="hemC"/>
    <property type="match status" value="1"/>
</dbReference>
<dbReference type="Gene3D" id="3.40.190.10">
    <property type="entry name" value="Periplasmic binding protein-like II"/>
    <property type="match status" value="2"/>
</dbReference>
<comment type="similarity">
    <text evidence="2 7">Belongs to the HMBS family.</text>
</comment>
<protein>
    <recommendedName>
        <fullName evidence="7">Porphobilinogen deaminase</fullName>
        <shortName evidence="7">PBG</shortName>
        <ecNumber evidence="7">2.5.1.61</ecNumber>
    </recommendedName>
    <alternativeName>
        <fullName evidence="7">Hydroxymethylbilane synthase</fullName>
        <shortName evidence="7">HMBS</shortName>
    </alternativeName>
    <alternativeName>
        <fullName evidence="7">Pre-uroporphyrinogen synthase</fullName>
    </alternativeName>
</protein>
<accession>S0ETG8</accession>
<dbReference type="InterPro" id="IPR036803">
    <property type="entry name" value="Porphobilinogen_deaminase_C_sf"/>
</dbReference>
<keyword evidence="11" id="KW-1185">Reference proteome</keyword>
<dbReference type="InParanoid" id="S0ETG8"/>
<dbReference type="Pfam" id="PF03900">
    <property type="entry name" value="Porphobil_deamC"/>
    <property type="match status" value="1"/>
</dbReference>
<gene>
    <name evidence="7" type="primary">hemC</name>
    <name evidence="10" type="ORF">CCALI_00939</name>
</gene>
<dbReference type="FunCoup" id="S0ETG8">
    <property type="interactions" value="447"/>
</dbReference>
<dbReference type="InterPro" id="IPR022418">
    <property type="entry name" value="Porphobilinogen_deaminase_C"/>
</dbReference>
<dbReference type="eggNOG" id="COG0181">
    <property type="taxonomic scope" value="Bacteria"/>
</dbReference>
<evidence type="ECO:0000256" key="5">
    <source>
        <dbReference type="ARBA" id="ARBA00023244"/>
    </source>
</evidence>
<dbReference type="SUPFAM" id="SSF54782">
    <property type="entry name" value="Porphobilinogen deaminase (hydroxymethylbilane synthase), C-terminal domain"/>
    <property type="match status" value="1"/>
</dbReference>
<proteinExistence type="inferred from homology"/>